<dbReference type="SMART" id="SM00487">
    <property type="entry name" value="DEXDc"/>
    <property type="match status" value="1"/>
</dbReference>
<dbReference type="CDD" id="cd18787">
    <property type="entry name" value="SF2_C_DEAD"/>
    <property type="match status" value="1"/>
</dbReference>
<dbReference type="GO" id="GO:0005829">
    <property type="term" value="C:cytosol"/>
    <property type="evidence" value="ECO:0007669"/>
    <property type="project" value="TreeGrafter"/>
</dbReference>
<evidence type="ECO:0000259" key="9">
    <source>
        <dbReference type="PROSITE" id="PS51194"/>
    </source>
</evidence>
<dbReference type="PANTHER" id="PTHR47959">
    <property type="entry name" value="ATP-DEPENDENT RNA HELICASE RHLE-RELATED"/>
    <property type="match status" value="1"/>
</dbReference>
<dbReference type="InterPro" id="IPR001650">
    <property type="entry name" value="Helicase_C-like"/>
</dbReference>
<keyword evidence="4 6" id="KW-0067">ATP-binding</keyword>
<dbReference type="PROSITE" id="PS51195">
    <property type="entry name" value="Q_MOTIF"/>
    <property type="match status" value="1"/>
</dbReference>
<comment type="similarity">
    <text evidence="6">Belongs to the DEAD box helicase family.</text>
</comment>
<dbReference type="CDD" id="cd17955">
    <property type="entry name" value="DEADc_DDX49"/>
    <property type="match status" value="1"/>
</dbReference>
<dbReference type="Pfam" id="PF00270">
    <property type="entry name" value="DEAD"/>
    <property type="match status" value="1"/>
</dbReference>
<keyword evidence="12" id="KW-1185">Reference proteome</keyword>
<evidence type="ECO:0008006" key="13">
    <source>
        <dbReference type="Google" id="ProtNLM"/>
    </source>
</evidence>
<keyword evidence="3 6" id="KW-0347">Helicase</keyword>
<dbReference type="Proteomes" id="UP000652761">
    <property type="component" value="Unassembled WGS sequence"/>
</dbReference>
<dbReference type="Gene3D" id="3.40.50.300">
    <property type="entry name" value="P-loop containing nucleotide triphosphate hydrolases"/>
    <property type="match status" value="2"/>
</dbReference>
<dbReference type="GO" id="GO:0003724">
    <property type="term" value="F:RNA helicase activity"/>
    <property type="evidence" value="ECO:0007669"/>
    <property type="project" value="InterPro"/>
</dbReference>
<dbReference type="InterPro" id="IPR050079">
    <property type="entry name" value="DEAD_box_RNA_helicase"/>
</dbReference>
<evidence type="ECO:0000259" key="8">
    <source>
        <dbReference type="PROSITE" id="PS51192"/>
    </source>
</evidence>
<evidence type="ECO:0000256" key="1">
    <source>
        <dbReference type="ARBA" id="ARBA00022741"/>
    </source>
</evidence>
<dbReference type="PROSITE" id="PS51194">
    <property type="entry name" value="HELICASE_CTER"/>
    <property type="match status" value="1"/>
</dbReference>
<dbReference type="GO" id="GO:0003676">
    <property type="term" value="F:nucleic acid binding"/>
    <property type="evidence" value="ECO:0007669"/>
    <property type="project" value="InterPro"/>
</dbReference>
<evidence type="ECO:0000256" key="2">
    <source>
        <dbReference type="ARBA" id="ARBA00022801"/>
    </source>
</evidence>
<feature type="region of interest" description="Disordered" evidence="7">
    <location>
        <begin position="1"/>
        <end position="54"/>
    </location>
</feature>
<evidence type="ECO:0000256" key="7">
    <source>
        <dbReference type="SAM" id="MobiDB-lite"/>
    </source>
</evidence>
<dbReference type="InterPro" id="IPR027417">
    <property type="entry name" value="P-loop_NTPase"/>
</dbReference>
<name>A0A843VW54_COLES</name>
<dbReference type="InterPro" id="IPR000629">
    <property type="entry name" value="RNA-helicase_DEAD-box_CS"/>
</dbReference>
<dbReference type="InterPro" id="IPR011545">
    <property type="entry name" value="DEAD/DEAH_box_helicase_dom"/>
</dbReference>
<dbReference type="EMBL" id="NMUH01002611">
    <property type="protein sequence ID" value="MQM01049.1"/>
    <property type="molecule type" value="Genomic_DNA"/>
</dbReference>
<feature type="compositionally biased region" description="Pro residues" evidence="7">
    <location>
        <begin position="43"/>
        <end position="54"/>
    </location>
</feature>
<sequence length="499" mass="55913">MAEAVGESTSPDRPFPLFSKRSKRPRDPAPPPSANLASEPERPPPPSASAPPAYPFSAETFADLGLSNWAVATCKALNMKRPTAVQRHCIPRILSGDDVLGLAETGSGKTAAFALPILHRLAEERYGVFALVVTPTRELAYQLATQFRALGSSLEVRCTVIVGGMDVLTQAKTLMQRPHVVIATPGRIKLLLTEDPDMPRLFSNIKFLILDEADRVLDVGFEEELRVIFQCVPKNRQTLLFSATMTKNLQALHALSANRSYFYEEYEGFRTVDTLKQQYLFIPEHVKDVYLVHILSKMEDMVIRSAMIFVSTCRVPVCRSSDFCLCFLWSAGTGRGRREFGFGKMLKSVSQLGHWHYSVKTQMLLATDVASRGLDIPTVDLVINYDIPRYPRDYIHRVGRTARAGRGGISLSFVTPNDVALVHEIEAVVGKKLDAFECKENEVLEDITKVRLHVYKARRVARMKMMDDGFEEKASARKEQKLKALAEKGLLKKRKNRNT</sequence>
<feature type="short sequence motif" description="Q motif" evidence="5">
    <location>
        <begin position="59"/>
        <end position="87"/>
    </location>
</feature>
<dbReference type="InterPro" id="IPR014001">
    <property type="entry name" value="Helicase_ATP-bd"/>
</dbReference>
<dbReference type="PANTHER" id="PTHR47959:SF24">
    <property type="entry name" value="ATP-DEPENDENT RNA HELICASE"/>
    <property type="match status" value="1"/>
</dbReference>
<evidence type="ECO:0000259" key="10">
    <source>
        <dbReference type="PROSITE" id="PS51195"/>
    </source>
</evidence>
<reference evidence="11" key="1">
    <citation type="submission" date="2017-07" db="EMBL/GenBank/DDBJ databases">
        <title>Taro Niue Genome Assembly and Annotation.</title>
        <authorList>
            <person name="Atibalentja N."/>
            <person name="Keating K."/>
            <person name="Fields C.J."/>
        </authorList>
    </citation>
    <scope>NUCLEOTIDE SEQUENCE</scope>
    <source>
        <strain evidence="11">Niue_2</strain>
        <tissue evidence="11">Leaf</tissue>
    </source>
</reference>
<evidence type="ECO:0000313" key="11">
    <source>
        <dbReference type="EMBL" id="MQM01049.1"/>
    </source>
</evidence>
<feature type="domain" description="Helicase ATP-binding" evidence="8">
    <location>
        <begin position="90"/>
        <end position="263"/>
    </location>
</feature>
<proteinExistence type="inferred from homology"/>
<dbReference type="GO" id="GO:0005524">
    <property type="term" value="F:ATP binding"/>
    <property type="evidence" value="ECO:0007669"/>
    <property type="project" value="UniProtKB-KW"/>
</dbReference>
<accession>A0A843VW54</accession>
<organism evidence="11 12">
    <name type="scientific">Colocasia esculenta</name>
    <name type="common">Wild taro</name>
    <name type="synonym">Arum esculentum</name>
    <dbReference type="NCBI Taxonomy" id="4460"/>
    <lineage>
        <taxon>Eukaryota</taxon>
        <taxon>Viridiplantae</taxon>
        <taxon>Streptophyta</taxon>
        <taxon>Embryophyta</taxon>
        <taxon>Tracheophyta</taxon>
        <taxon>Spermatophyta</taxon>
        <taxon>Magnoliopsida</taxon>
        <taxon>Liliopsida</taxon>
        <taxon>Araceae</taxon>
        <taxon>Aroideae</taxon>
        <taxon>Colocasieae</taxon>
        <taxon>Colocasia</taxon>
    </lineage>
</organism>
<evidence type="ECO:0000256" key="4">
    <source>
        <dbReference type="ARBA" id="ARBA00022840"/>
    </source>
</evidence>
<feature type="domain" description="DEAD-box RNA helicase Q" evidence="10">
    <location>
        <begin position="59"/>
        <end position="87"/>
    </location>
</feature>
<dbReference type="SUPFAM" id="SSF52540">
    <property type="entry name" value="P-loop containing nucleoside triphosphate hydrolases"/>
    <property type="match status" value="2"/>
</dbReference>
<evidence type="ECO:0000256" key="3">
    <source>
        <dbReference type="ARBA" id="ARBA00022806"/>
    </source>
</evidence>
<evidence type="ECO:0000256" key="6">
    <source>
        <dbReference type="RuleBase" id="RU000492"/>
    </source>
</evidence>
<dbReference type="Pfam" id="PF00271">
    <property type="entry name" value="Helicase_C"/>
    <property type="match status" value="1"/>
</dbReference>
<comment type="caution">
    <text evidence="11">The sequence shown here is derived from an EMBL/GenBank/DDBJ whole genome shotgun (WGS) entry which is preliminary data.</text>
</comment>
<feature type="domain" description="Helicase C-terminal" evidence="9">
    <location>
        <begin position="297"/>
        <end position="444"/>
    </location>
</feature>
<evidence type="ECO:0000313" key="12">
    <source>
        <dbReference type="Proteomes" id="UP000652761"/>
    </source>
</evidence>
<dbReference type="SMART" id="SM00490">
    <property type="entry name" value="HELICc"/>
    <property type="match status" value="1"/>
</dbReference>
<dbReference type="InterPro" id="IPR014014">
    <property type="entry name" value="RNA_helicase_DEAD_Q_motif"/>
</dbReference>
<protein>
    <recommendedName>
        <fullName evidence="13">DEAD-box ATP-dependent RNA helicase 36</fullName>
    </recommendedName>
</protein>
<dbReference type="OrthoDB" id="10261904at2759"/>
<dbReference type="GO" id="GO:0016787">
    <property type="term" value="F:hydrolase activity"/>
    <property type="evidence" value="ECO:0007669"/>
    <property type="project" value="UniProtKB-KW"/>
</dbReference>
<gene>
    <name evidence="11" type="ORF">Taro_033798</name>
</gene>
<dbReference type="PROSITE" id="PS00039">
    <property type="entry name" value="DEAD_ATP_HELICASE"/>
    <property type="match status" value="1"/>
</dbReference>
<keyword evidence="1 6" id="KW-0547">Nucleotide-binding</keyword>
<dbReference type="PROSITE" id="PS51192">
    <property type="entry name" value="HELICASE_ATP_BIND_1"/>
    <property type="match status" value="1"/>
</dbReference>
<evidence type="ECO:0000256" key="5">
    <source>
        <dbReference type="PROSITE-ProRule" id="PRU00552"/>
    </source>
</evidence>
<dbReference type="AlphaFoldDB" id="A0A843VW54"/>
<keyword evidence="2 6" id="KW-0378">Hydrolase</keyword>